<dbReference type="EMBL" id="JANBPK010001771">
    <property type="protein sequence ID" value="KAJ2920763.1"/>
    <property type="molecule type" value="Genomic_DNA"/>
</dbReference>
<organism evidence="1 2">
    <name type="scientific">Candolleomyces eurysporus</name>
    <dbReference type="NCBI Taxonomy" id="2828524"/>
    <lineage>
        <taxon>Eukaryota</taxon>
        <taxon>Fungi</taxon>
        <taxon>Dikarya</taxon>
        <taxon>Basidiomycota</taxon>
        <taxon>Agaricomycotina</taxon>
        <taxon>Agaricomycetes</taxon>
        <taxon>Agaricomycetidae</taxon>
        <taxon>Agaricales</taxon>
        <taxon>Agaricineae</taxon>
        <taxon>Psathyrellaceae</taxon>
        <taxon>Candolleomyces</taxon>
    </lineage>
</organism>
<evidence type="ECO:0000313" key="2">
    <source>
        <dbReference type="Proteomes" id="UP001140091"/>
    </source>
</evidence>
<reference evidence="1" key="1">
    <citation type="submission" date="2022-06" db="EMBL/GenBank/DDBJ databases">
        <title>Genome Sequence of Candolleomyces eurysporus.</title>
        <authorList>
            <person name="Buettner E."/>
        </authorList>
    </citation>
    <scope>NUCLEOTIDE SEQUENCE</scope>
    <source>
        <strain evidence="1">VTCC 930004</strain>
    </source>
</reference>
<sequence length="194" mass="21965">MDLQRSKPLRHFIVWDVGVGTVDLVVYQIIRHIAHPDSAEICAWSGANCGSFLLDLEFRELAKRVIDQTLLTHHPVRPDPAPFAYFMHHFSECDKLDYSAVKDDTNMFHLTCLNLDNPTVGLINGQLSISSSLLQGGVLDPVKDQVLQLLGKKLLNQEQPTSSSARRRFRWQRALEATRQAAIQQRNSIHRSPS</sequence>
<dbReference type="OrthoDB" id="2963168at2759"/>
<feature type="non-terminal residue" evidence="1">
    <location>
        <position position="194"/>
    </location>
</feature>
<name>A0A9W8IY48_9AGAR</name>
<accession>A0A9W8IY48</accession>
<dbReference type="Proteomes" id="UP001140091">
    <property type="component" value="Unassembled WGS sequence"/>
</dbReference>
<comment type="caution">
    <text evidence="1">The sequence shown here is derived from an EMBL/GenBank/DDBJ whole genome shotgun (WGS) entry which is preliminary data.</text>
</comment>
<evidence type="ECO:0000313" key="1">
    <source>
        <dbReference type="EMBL" id="KAJ2920763.1"/>
    </source>
</evidence>
<gene>
    <name evidence="1" type="ORF">H1R20_g16330</name>
</gene>
<protein>
    <submittedName>
        <fullName evidence="1">Uncharacterized protein</fullName>
    </submittedName>
</protein>
<keyword evidence="2" id="KW-1185">Reference proteome</keyword>
<dbReference type="AlphaFoldDB" id="A0A9W8IY48"/>
<proteinExistence type="predicted"/>